<feature type="non-terminal residue" evidence="1">
    <location>
        <position position="1"/>
    </location>
</feature>
<dbReference type="Proteomes" id="UP000800036">
    <property type="component" value="Unassembled WGS sequence"/>
</dbReference>
<evidence type="ECO:0000313" key="1">
    <source>
        <dbReference type="EMBL" id="KAF1965192.1"/>
    </source>
</evidence>
<proteinExistence type="predicted"/>
<keyword evidence="2" id="KW-1185">Reference proteome</keyword>
<dbReference type="EMBL" id="ML976767">
    <property type="protein sequence ID" value="KAF1965192.1"/>
    <property type="molecule type" value="Genomic_DNA"/>
</dbReference>
<evidence type="ECO:0000313" key="2">
    <source>
        <dbReference type="Proteomes" id="UP000800036"/>
    </source>
</evidence>
<protein>
    <submittedName>
        <fullName evidence="1">Uncharacterized protein</fullName>
    </submittedName>
</protein>
<gene>
    <name evidence="1" type="ORF">BU23DRAFT_490184</name>
</gene>
<organism evidence="1 2">
    <name type="scientific">Bimuria novae-zelandiae CBS 107.79</name>
    <dbReference type="NCBI Taxonomy" id="1447943"/>
    <lineage>
        <taxon>Eukaryota</taxon>
        <taxon>Fungi</taxon>
        <taxon>Dikarya</taxon>
        <taxon>Ascomycota</taxon>
        <taxon>Pezizomycotina</taxon>
        <taxon>Dothideomycetes</taxon>
        <taxon>Pleosporomycetidae</taxon>
        <taxon>Pleosporales</taxon>
        <taxon>Massarineae</taxon>
        <taxon>Didymosphaeriaceae</taxon>
        <taxon>Bimuria</taxon>
    </lineage>
</organism>
<name>A0A6A5UN16_9PLEO</name>
<accession>A0A6A5UN16</accession>
<dbReference type="OrthoDB" id="3795411at2759"/>
<sequence length="52" mass="5674">IAIKALNNIAGLNGLVPTLLIFRTYLRINMDSALSPNIVTRANAIQKAIRIL</sequence>
<dbReference type="AlphaFoldDB" id="A0A6A5UN16"/>
<reference evidence="1" key="1">
    <citation type="journal article" date="2020" name="Stud. Mycol.">
        <title>101 Dothideomycetes genomes: a test case for predicting lifestyles and emergence of pathogens.</title>
        <authorList>
            <person name="Haridas S."/>
            <person name="Albert R."/>
            <person name="Binder M."/>
            <person name="Bloem J."/>
            <person name="Labutti K."/>
            <person name="Salamov A."/>
            <person name="Andreopoulos B."/>
            <person name="Baker S."/>
            <person name="Barry K."/>
            <person name="Bills G."/>
            <person name="Bluhm B."/>
            <person name="Cannon C."/>
            <person name="Castanera R."/>
            <person name="Culley D."/>
            <person name="Daum C."/>
            <person name="Ezra D."/>
            <person name="Gonzalez J."/>
            <person name="Henrissat B."/>
            <person name="Kuo A."/>
            <person name="Liang C."/>
            <person name="Lipzen A."/>
            <person name="Lutzoni F."/>
            <person name="Magnuson J."/>
            <person name="Mondo S."/>
            <person name="Nolan M."/>
            <person name="Ohm R."/>
            <person name="Pangilinan J."/>
            <person name="Park H.-J."/>
            <person name="Ramirez L."/>
            <person name="Alfaro M."/>
            <person name="Sun H."/>
            <person name="Tritt A."/>
            <person name="Yoshinaga Y."/>
            <person name="Zwiers L.-H."/>
            <person name="Turgeon B."/>
            <person name="Goodwin S."/>
            <person name="Spatafora J."/>
            <person name="Crous P."/>
            <person name="Grigoriev I."/>
        </authorList>
    </citation>
    <scope>NUCLEOTIDE SEQUENCE</scope>
    <source>
        <strain evidence="1">CBS 107.79</strain>
    </source>
</reference>